<proteinExistence type="predicted"/>
<dbReference type="Pfam" id="PF12728">
    <property type="entry name" value="HTH_17"/>
    <property type="match status" value="1"/>
</dbReference>
<organism evidence="2">
    <name type="scientific">Flavobacterium columnare</name>
    <dbReference type="NCBI Taxonomy" id="996"/>
    <lineage>
        <taxon>Bacteria</taxon>
        <taxon>Pseudomonadati</taxon>
        <taxon>Bacteroidota</taxon>
        <taxon>Flavobacteriia</taxon>
        <taxon>Flavobacteriales</taxon>
        <taxon>Flavobacteriaceae</taxon>
        <taxon>Flavobacterium</taxon>
    </lineage>
</organism>
<protein>
    <submittedName>
        <fullName evidence="2">DNA-binding protein</fullName>
    </submittedName>
</protein>
<dbReference type="RefSeq" id="WP_127821979.1">
    <property type="nucleotide sequence ID" value="NZ_RWGX02000016.1"/>
</dbReference>
<dbReference type="InterPro" id="IPR009061">
    <property type="entry name" value="DNA-bd_dom_put_sf"/>
</dbReference>
<accession>A0AA94JN48</accession>
<dbReference type="SUPFAM" id="SSF46955">
    <property type="entry name" value="Putative DNA-binding domain"/>
    <property type="match status" value="1"/>
</dbReference>
<keyword evidence="2" id="KW-0238">DNA-binding</keyword>
<dbReference type="InterPro" id="IPR010093">
    <property type="entry name" value="SinI_DNA-bd"/>
</dbReference>
<sequence>MENLLQELKDIKTSLLLQKEVLTIEEVAIYTGYTIQYIYKLVHLGIIPFSKPNGKKLFFSKEKLIEWLKSNEIKSDFELEKEAENYQRVKL</sequence>
<comment type="caution">
    <text evidence="2">The sequence shown here is derived from an EMBL/GenBank/DDBJ whole genome shotgun (WGS) entry which is preliminary data.</text>
</comment>
<dbReference type="NCBIfam" id="TIGR01764">
    <property type="entry name" value="excise"/>
    <property type="match status" value="1"/>
</dbReference>
<reference evidence="2" key="1">
    <citation type="submission" date="2018-12" db="EMBL/GenBank/DDBJ databases">
        <title>Draft genome sequence of Flaovobacterium columnare BGFS27 isolated from channel catfish in Alabama.</title>
        <authorList>
            <person name="Cai W."/>
            <person name="Arias C."/>
        </authorList>
    </citation>
    <scope>NUCLEOTIDE SEQUENCE [LARGE SCALE GENOMIC DNA]</scope>
    <source>
        <strain evidence="2">BGFS27</strain>
    </source>
</reference>
<dbReference type="InterPro" id="IPR041657">
    <property type="entry name" value="HTH_17"/>
</dbReference>
<gene>
    <name evidence="2" type="ORF">EJB19_06975</name>
</gene>
<name>A0AA94JN48_9FLAO</name>
<evidence type="ECO:0000259" key="1">
    <source>
        <dbReference type="Pfam" id="PF12728"/>
    </source>
</evidence>
<dbReference type="GO" id="GO:0003677">
    <property type="term" value="F:DNA binding"/>
    <property type="evidence" value="ECO:0007669"/>
    <property type="project" value="UniProtKB-KW"/>
</dbReference>
<evidence type="ECO:0000313" key="2">
    <source>
        <dbReference type="EMBL" id="RVU87955.1"/>
    </source>
</evidence>
<dbReference type="AlphaFoldDB" id="A0AA94JN48"/>
<dbReference type="EMBL" id="RWGX01000004">
    <property type="protein sequence ID" value="RVU87955.1"/>
    <property type="molecule type" value="Genomic_DNA"/>
</dbReference>
<feature type="domain" description="Helix-turn-helix" evidence="1">
    <location>
        <begin position="21"/>
        <end position="71"/>
    </location>
</feature>